<evidence type="ECO:0000313" key="3">
    <source>
        <dbReference type="EMBL" id="KAA2212512.1"/>
    </source>
</evidence>
<dbReference type="AlphaFoldDB" id="A0A5B2TDE5"/>
<dbReference type="RefSeq" id="WP_149812919.1">
    <property type="nucleotide sequence ID" value="NZ_VUKA01000007.1"/>
</dbReference>
<gene>
    <name evidence="3" type="ORF">F0Q34_14395</name>
</gene>
<comment type="caution">
    <text evidence="3">The sequence shown here is derived from an EMBL/GenBank/DDBJ whole genome shotgun (WGS) entry which is preliminary data.</text>
</comment>
<feature type="compositionally biased region" description="Low complexity" evidence="1">
    <location>
        <begin position="120"/>
        <end position="129"/>
    </location>
</feature>
<sequence length="239" mass="24625">MKATIVAALALLATACDEKEGGADETALKAAHSAAEAELRRSGGPQTTLRGVQLYRQAQGGIAVCGQASLPNSGGAFTLFVSLVTPREGETPLVEQHVATSGSTASRVFVETVSRCYEDGGPPAQQRAGAPPPMPPVPDRLPEVARPEVPAPQPRAALPLATPPSDPTPALITEPPRFQGRVVTMRQNGNLRAHPGGGGQVVRVVPGGTALKVFGDAPGGWLEVGAEAPEGWMHGSMTR</sequence>
<feature type="region of interest" description="Disordered" evidence="1">
    <location>
        <begin position="118"/>
        <end position="174"/>
    </location>
</feature>
<dbReference type="Pfam" id="PF08239">
    <property type="entry name" value="SH3_3"/>
    <property type="match status" value="1"/>
</dbReference>
<keyword evidence="4" id="KW-1185">Reference proteome</keyword>
<dbReference type="PROSITE" id="PS51257">
    <property type="entry name" value="PROKAR_LIPOPROTEIN"/>
    <property type="match status" value="1"/>
</dbReference>
<feature type="compositionally biased region" description="Pro residues" evidence="1">
    <location>
        <begin position="130"/>
        <end position="139"/>
    </location>
</feature>
<evidence type="ECO:0000313" key="4">
    <source>
        <dbReference type="Proteomes" id="UP000322110"/>
    </source>
</evidence>
<organism evidence="3 4">
    <name type="scientific">Teichococcus oryzae</name>
    <dbReference type="NCBI Taxonomy" id="1608942"/>
    <lineage>
        <taxon>Bacteria</taxon>
        <taxon>Pseudomonadati</taxon>
        <taxon>Pseudomonadota</taxon>
        <taxon>Alphaproteobacteria</taxon>
        <taxon>Acetobacterales</taxon>
        <taxon>Roseomonadaceae</taxon>
        <taxon>Roseomonas</taxon>
    </lineage>
</organism>
<dbReference type="Gene3D" id="2.30.30.40">
    <property type="entry name" value="SH3 Domains"/>
    <property type="match status" value="1"/>
</dbReference>
<evidence type="ECO:0000256" key="1">
    <source>
        <dbReference type="SAM" id="MobiDB-lite"/>
    </source>
</evidence>
<proteinExistence type="predicted"/>
<name>A0A5B2TDE5_9PROT</name>
<accession>A0A5B2TDE5</accession>
<reference evidence="3 4" key="1">
    <citation type="journal article" date="2015" name="Int. J. Syst. Evol. Microbiol.">
        <title>Roseomonas oryzae sp. nov., isolated from paddy rhizosphere soil.</title>
        <authorList>
            <person name="Ramaprasad E.V."/>
            <person name="Sasikala Ch."/>
            <person name="Ramana Ch.V."/>
        </authorList>
    </citation>
    <scope>NUCLEOTIDE SEQUENCE [LARGE SCALE GENOMIC DNA]</scope>
    <source>
        <strain evidence="3 4">KCTC 42542</strain>
    </source>
</reference>
<dbReference type="EMBL" id="VUKA01000007">
    <property type="protein sequence ID" value="KAA2212512.1"/>
    <property type="molecule type" value="Genomic_DNA"/>
</dbReference>
<dbReference type="OrthoDB" id="7284979at2"/>
<dbReference type="Proteomes" id="UP000322110">
    <property type="component" value="Unassembled WGS sequence"/>
</dbReference>
<protein>
    <submittedName>
        <fullName evidence="3">SH3 domain-containing protein</fullName>
    </submittedName>
</protein>
<dbReference type="InterPro" id="IPR003646">
    <property type="entry name" value="SH3-like_bac-type"/>
</dbReference>
<evidence type="ECO:0000259" key="2">
    <source>
        <dbReference type="Pfam" id="PF08239"/>
    </source>
</evidence>
<feature type="domain" description="SH3b" evidence="2">
    <location>
        <begin position="189"/>
        <end position="236"/>
    </location>
</feature>